<feature type="domain" description="Histidine kinase" evidence="10">
    <location>
        <begin position="495"/>
        <end position="706"/>
    </location>
</feature>
<comment type="caution">
    <text evidence="13">The sequence shown here is derived from an EMBL/GenBank/DDBJ whole genome shotgun (WGS) entry which is preliminary data.</text>
</comment>
<keyword evidence="5" id="KW-0547">Nucleotide-binding</keyword>
<dbReference type="SUPFAM" id="SSF55785">
    <property type="entry name" value="PYP-like sensor domain (PAS domain)"/>
    <property type="match status" value="1"/>
</dbReference>
<dbReference type="PANTHER" id="PTHR43065">
    <property type="entry name" value="SENSOR HISTIDINE KINASE"/>
    <property type="match status" value="1"/>
</dbReference>
<dbReference type="CDD" id="cd00130">
    <property type="entry name" value="PAS"/>
    <property type="match status" value="1"/>
</dbReference>
<keyword evidence="9" id="KW-0472">Membrane</keyword>
<dbReference type="NCBIfam" id="TIGR00229">
    <property type="entry name" value="sensory_box"/>
    <property type="match status" value="1"/>
</dbReference>
<name>A0A1F7SFN6_9BACT</name>
<evidence type="ECO:0000313" key="13">
    <source>
        <dbReference type="EMBL" id="OGL52551.1"/>
    </source>
</evidence>
<dbReference type="InterPro" id="IPR036890">
    <property type="entry name" value="HATPase_C_sf"/>
</dbReference>
<dbReference type="SUPFAM" id="SSF55874">
    <property type="entry name" value="ATPase domain of HSP90 chaperone/DNA topoisomerase II/histidine kinase"/>
    <property type="match status" value="1"/>
</dbReference>
<dbReference type="SUPFAM" id="SSF47384">
    <property type="entry name" value="Homodimeric domain of signal transducing histidine kinase"/>
    <property type="match status" value="1"/>
</dbReference>
<dbReference type="InterPro" id="IPR003661">
    <property type="entry name" value="HisK_dim/P_dom"/>
</dbReference>
<dbReference type="InterPro" id="IPR000014">
    <property type="entry name" value="PAS"/>
</dbReference>
<evidence type="ECO:0000256" key="9">
    <source>
        <dbReference type="SAM" id="Phobius"/>
    </source>
</evidence>
<dbReference type="Pfam" id="PF00512">
    <property type="entry name" value="HisKA"/>
    <property type="match status" value="1"/>
</dbReference>
<dbReference type="Gene3D" id="3.30.450.20">
    <property type="entry name" value="PAS domain"/>
    <property type="match status" value="2"/>
</dbReference>
<dbReference type="CDD" id="cd00082">
    <property type="entry name" value="HisKA"/>
    <property type="match status" value="1"/>
</dbReference>
<keyword evidence="9" id="KW-1133">Transmembrane helix</keyword>
<evidence type="ECO:0000256" key="7">
    <source>
        <dbReference type="ARBA" id="ARBA00022840"/>
    </source>
</evidence>
<dbReference type="InterPro" id="IPR036097">
    <property type="entry name" value="HisK_dim/P_sf"/>
</dbReference>
<dbReference type="Proteomes" id="UP000178082">
    <property type="component" value="Unassembled WGS sequence"/>
</dbReference>
<dbReference type="STRING" id="1817883.A3G31_11275"/>
<dbReference type="AlphaFoldDB" id="A0A1F7SFN6"/>
<reference evidence="13 14" key="1">
    <citation type="journal article" date="2016" name="Nat. Commun.">
        <title>Thousands of microbial genomes shed light on interconnected biogeochemical processes in an aquifer system.</title>
        <authorList>
            <person name="Anantharaman K."/>
            <person name="Brown C.T."/>
            <person name="Hug L.A."/>
            <person name="Sharon I."/>
            <person name="Castelle C.J."/>
            <person name="Probst A.J."/>
            <person name="Thomas B.C."/>
            <person name="Singh A."/>
            <person name="Wilkins M.J."/>
            <person name="Karaoz U."/>
            <person name="Brodie E.L."/>
            <person name="Williams K.H."/>
            <person name="Hubbard S.S."/>
            <person name="Banfield J.F."/>
        </authorList>
    </citation>
    <scope>NUCLEOTIDE SEQUENCE [LARGE SCALE GENOMIC DNA]</scope>
</reference>
<dbReference type="PRINTS" id="PR00344">
    <property type="entry name" value="BCTRLSENSOR"/>
</dbReference>
<evidence type="ECO:0000256" key="4">
    <source>
        <dbReference type="ARBA" id="ARBA00022679"/>
    </source>
</evidence>
<feature type="domain" description="PAS" evidence="11">
    <location>
        <begin position="357"/>
        <end position="402"/>
    </location>
</feature>
<dbReference type="InterPro" id="IPR004358">
    <property type="entry name" value="Sig_transdc_His_kin-like_C"/>
</dbReference>
<accession>A0A1F7SFN6</accession>
<dbReference type="PROSITE" id="PS50112">
    <property type="entry name" value="PAS"/>
    <property type="match status" value="1"/>
</dbReference>
<evidence type="ECO:0000259" key="12">
    <source>
        <dbReference type="PROSITE" id="PS50113"/>
    </source>
</evidence>
<evidence type="ECO:0000259" key="10">
    <source>
        <dbReference type="PROSITE" id="PS50109"/>
    </source>
</evidence>
<dbReference type="SMART" id="SM00388">
    <property type="entry name" value="HisKA"/>
    <property type="match status" value="1"/>
</dbReference>
<protein>
    <recommendedName>
        <fullName evidence="2">histidine kinase</fullName>
        <ecNumber evidence="2">2.7.13.3</ecNumber>
    </recommendedName>
</protein>
<dbReference type="Gene3D" id="1.10.287.130">
    <property type="match status" value="1"/>
</dbReference>
<evidence type="ECO:0000313" key="14">
    <source>
        <dbReference type="Proteomes" id="UP000178082"/>
    </source>
</evidence>
<evidence type="ECO:0000256" key="2">
    <source>
        <dbReference type="ARBA" id="ARBA00012438"/>
    </source>
</evidence>
<dbReference type="PROSITE" id="PS50113">
    <property type="entry name" value="PAC"/>
    <property type="match status" value="1"/>
</dbReference>
<dbReference type="EMBL" id="MGDI01000031">
    <property type="protein sequence ID" value="OGL52551.1"/>
    <property type="molecule type" value="Genomic_DNA"/>
</dbReference>
<dbReference type="InterPro" id="IPR003594">
    <property type="entry name" value="HATPase_dom"/>
</dbReference>
<keyword evidence="9" id="KW-0812">Transmembrane</keyword>
<evidence type="ECO:0000256" key="8">
    <source>
        <dbReference type="ARBA" id="ARBA00023012"/>
    </source>
</evidence>
<dbReference type="GO" id="GO:0005524">
    <property type="term" value="F:ATP binding"/>
    <property type="evidence" value="ECO:0007669"/>
    <property type="project" value="UniProtKB-KW"/>
</dbReference>
<dbReference type="PROSITE" id="PS50109">
    <property type="entry name" value="HIS_KIN"/>
    <property type="match status" value="1"/>
</dbReference>
<evidence type="ECO:0000256" key="5">
    <source>
        <dbReference type="ARBA" id="ARBA00022741"/>
    </source>
</evidence>
<dbReference type="InterPro" id="IPR035965">
    <property type="entry name" value="PAS-like_dom_sf"/>
</dbReference>
<proteinExistence type="predicted"/>
<dbReference type="Pfam" id="PF02518">
    <property type="entry name" value="HATPase_c"/>
    <property type="match status" value="1"/>
</dbReference>
<dbReference type="InterPro" id="IPR013656">
    <property type="entry name" value="PAS_4"/>
</dbReference>
<sequence length="709" mass="80420">MKNNTGLAVIIALVIGIILVVAFNVQKSSEKEIASQFNSQQLIVAHEVAILIESFFKKTLDELNLAAFFLGRNISELEETTPLLNKLFSNLQFDSIIISTAFINAKGEMLSQYPTPESLKNKDINSFDNKDFFVFSKQTLKPFISKATMNKGRREIIISFPIHKQTKTEIGEGKEFLGILVCYIDVKELAQTFSKPIKRGVIGYAWILNEDGTLLYHPSHPEMIWRNIFKNDGTCFQCHESFENEKRMVRGEIGTKEYFVKTGGKKIIAYYPIKIFDKRYIPRLSEKGMRIANWSIAVSSPYSNVISLIKQSNRNILFMTGLVVLVLFCGSIYLITINIKRVKAEEKMTWGEKVLEAKNRLQALFDGITDGISIMDKDYRVVAVNKGQVRMSGKSEDELIGQLCYEKFTDKDGVCEGCPVEVTMTTGKSSTGERIVKKESEGKRYWSMLTFPLKDSEGRTTQVIKYVRDITEQKEMNEEIEQSRRLSAMGEMIAGVAHEIKNPLQNISMGISLVKYETEGNKECRETIENIMEGVKSLNTIVEDLLDFSKPMKLDIFKCDIDEILDEVLTSMDEIFEKNHTKIKRDFCGDKKYIRIDGMKIKQVFINLIQNSIEAMPEGGEIMISTKNLSGKGMDYSEVRIRDIGHGIAEGNLGRIFDPFFTTKTKGVGLGMAIIQRIVKLHKGEIKVNSEVGKGTEFILTLYPNSLEY</sequence>
<dbReference type="GO" id="GO:0000155">
    <property type="term" value="F:phosphorelay sensor kinase activity"/>
    <property type="evidence" value="ECO:0007669"/>
    <property type="project" value="InterPro"/>
</dbReference>
<dbReference type="CDD" id="cd18773">
    <property type="entry name" value="PDC1_HK_sensor"/>
    <property type="match status" value="1"/>
</dbReference>
<evidence type="ECO:0000256" key="6">
    <source>
        <dbReference type="ARBA" id="ARBA00022777"/>
    </source>
</evidence>
<dbReference type="Pfam" id="PF08448">
    <property type="entry name" value="PAS_4"/>
    <property type="match status" value="1"/>
</dbReference>
<evidence type="ECO:0000256" key="3">
    <source>
        <dbReference type="ARBA" id="ARBA00022553"/>
    </source>
</evidence>
<keyword evidence="6" id="KW-0418">Kinase</keyword>
<keyword evidence="8" id="KW-0902">Two-component regulatory system</keyword>
<feature type="domain" description="PAC" evidence="12">
    <location>
        <begin position="429"/>
        <end position="482"/>
    </location>
</feature>
<keyword evidence="7" id="KW-0067">ATP-binding</keyword>
<dbReference type="SMART" id="SM00387">
    <property type="entry name" value="HATPase_c"/>
    <property type="match status" value="1"/>
</dbReference>
<feature type="transmembrane region" description="Helical" evidence="9">
    <location>
        <begin position="316"/>
        <end position="335"/>
    </location>
</feature>
<dbReference type="PANTHER" id="PTHR43065:SF10">
    <property type="entry name" value="PEROXIDE STRESS-ACTIVATED HISTIDINE KINASE MAK3"/>
    <property type="match status" value="1"/>
</dbReference>
<evidence type="ECO:0000259" key="11">
    <source>
        <dbReference type="PROSITE" id="PS50112"/>
    </source>
</evidence>
<dbReference type="Gene3D" id="3.30.565.10">
    <property type="entry name" value="Histidine kinase-like ATPase, C-terminal domain"/>
    <property type="match status" value="1"/>
</dbReference>
<comment type="catalytic activity">
    <reaction evidence="1">
        <text>ATP + protein L-histidine = ADP + protein N-phospho-L-histidine.</text>
        <dbReference type="EC" id="2.7.13.3"/>
    </reaction>
</comment>
<dbReference type="InterPro" id="IPR000700">
    <property type="entry name" value="PAS-assoc_C"/>
</dbReference>
<feature type="transmembrane region" description="Helical" evidence="9">
    <location>
        <begin position="6"/>
        <end position="25"/>
    </location>
</feature>
<organism evidence="13 14">
    <name type="scientific">Candidatus Schekmanbacteria bacterium RIFCSPLOWO2_12_FULL_38_15</name>
    <dbReference type="NCBI Taxonomy" id="1817883"/>
    <lineage>
        <taxon>Bacteria</taxon>
        <taxon>Candidatus Schekmaniibacteriota</taxon>
    </lineage>
</organism>
<dbReference type="InterPro" id="IPR005467">
    <property type="entry name" value="His_kinase_dom"/>
</dbReference>
<gene>
    <name evidence="13" type="ORF">A3G31_11275</name>
</gene>
<keyword evidence="3" id="KW-0597">Phosphoprotein</keyword>
<keyword evidence="4" id="KW-0808">Transferase</keyword>
<dbReference type="EC" id="2.7.13.3" evidence="2"/>
<dbReference type="CDD" id="cd12912">
    <property type="entry name" value="PDC2_MCP_like"/>
    <property type="match status" value="1"/>
</dbReference>
<evidence type="ECO:0000256" key="1">
    <source>
        <dbReference type="ARBA" id="ARBA00000085"/>
    </source>
</evidence>